<gene>
    <name evidence="1" type="ORF">CUN85_00020</name>
</gene>
<proteinExistence type="predicted"/>
<evidence type="ECO:0000313" key="1">
    <source>
        <dbReference type="EMBL" id="TGC11314.1"/>
    </source>
</evidence>
<dbReference type="RefSeq" id="WP_135387729.1">
    <property type="nucleotide sequence ID" value="NZ_PGGK01000001.1"/>
</dbReference>
<dbReference type="GO" id="GO:0016491">
    <property type="term" value="F:oxidoreductase activity"/>
    <property type="evidence" value="ECO:0007669"/>
    <property type="project" value="InterPro"/>
</dbReference>
<dbReference type="EMBL" id="PGGK01000001">
    <property type="protein sequence ID" value="TGC11314.1"/>
    <property type="molecule type" value="Genomic_DNA"/>
</dbReference>
<dbReference type="SUPFAM" id="SSF69336">
    <property type="entry name" value="Alpha subunit of glutamate synthase, C-terminal domain"/>
    <property type="match status" value="1"/>
</dbReference>
<dbReference type="Gene3D" id="2.160.20.60">
    <property type="entry name" value="Glutamate synthase, alpha subunit, C-terminal domain"/>
    <property type="match status" value="1"/>
</dbReference>
<sequence>MALEIELTEAADYLCDYTFNFQWHNRKIGPDYEIPGQEYTHYTYGDLIGTLRAEHDVNITGDVGRNFAYSMGADLKHFGGSGDAERTGNISVDGNAGPEAAMGMVSGSIYISGRIEEPLGNIIEVVSDRDNYRKFRSITDIACNGPGSDTIISNEYNADDRTLVLNDGILRGTIGARCYRPVNIIVGNNAHNGTGVLMKEGVVTIHGNSGMNTGSHLNGGTVAIHGKTGEFAGAYMKNGILAFHEAKGFIGAGMSGGSIYSKSKAKTSSPAAKVKMKGEDSALMRRLMDAGRVESMIYNKYGFEEEKEKYIEVRMRDGSIVLRKAD</sequence>
<accession>A0A4E0Q8L0</accession>
<name>A0A4E0Q8L0_9EURY</name>
<dbReference type="PANTHER" id="PTHR39673">
    <property type="entry name" value="TUNGSTEN FORMYLMETHANOFURAN DEHYDROGENASE, SUBUNIT C (FWDC)"/>
    <property type="match status" value="1"/>
</dbReference>
<dbReference type="AlphaFoldDB" id="A0A4E0Q8L0"/>
<dbReference type="Proteomes" id="UP000297295">
    <property type="component" value="Unassembled WGS sequence"/>
</dbReference>
<protein>
    <submittedName>
        <fullName evidence="1">Formylmethanofuran dehydrogenase</fullName>
    </submittedName>
</protein>
<evidence type="ECO:0000313" key="2">
    <source>
        <dbReference type="Proteomes" id="UP000297295"/>
    </source>
</evidence>
<dbReference type="InterPro" id="IPR036485">
    <property type="entry name" value="Glu_synth_asu_C_sf"/>
</dbReference>
<keyword evidence="2" id="KW-1185">Reference proteome</keyword>
<comment type="caution">
    <text evidence="1">The sequence shown here is derived from an EMBL/GenBank/DDBJ whole genome shotgun (WGS) entry which is preliminary data.</text>
</comment>
<dbReference type="OrthoDB" id="146853at2157"/>
<organism evidence="1 2">
    <name type="scientific">Methanolobus halotolerans</name>
    <dbReference type="NCBI Taxonomy" id="2052935"/>
    <lineage>
        <taxon>Archaea</taxon>
        <taxon>Methanobacteriati</taxon>
        <taxon>Methanobacteriota</taxon>
        <taxon>Stenosarchaea group</taxon>
        <taxon>Methanomicrobia</taxon>
        <taxon>Methanosarcinales</taxon>
        <taxon>Methanosarcinaceae</taxon>
        <taxon>Methanolobus</taxon>
    </lineage>
</organism>
<reference evidence="1 2" key="1">
    <citation type="submission" date="2017-11" db="EMBL/GenBank/DDBJ databases">
        <title>Isolation and Characterization of Methanogenic Archaea from Saline Meromictic Lake at Siberia.</title>
        <authorList>
            <person name="Shen Y."/>
            <person name="Huang H.-H."/>
            <person name="Lai M.-C."/>
            <person name="Chen S.-C."/>
        </authorList>
    </citation>
    <scope>NUCLEOTIDE SEQUENCE [LARGE SCALE GENOMIC DNA]</scope>
    <source>
        <strain evidence="1 2">SY-01</strain>
    </source>
</reference>
<dbReference type="PANTHER" id="PTHR39673:SF8">
    <property type="entry name" value="GLUTAMATE SYNTHASE ALPHA SUBUNIT C-TERMINAL DOMAIN-CONTAINING PROTEIN"/>
    <property type="match status" value="1"/>
</dbReference>